<proteinExistence type="predicted"/>
<dbReference type="Proteomes" id="UP000076532">
    <property type="component" value="Unassembled WGS sequence"/>
</dbReference>
<sequence length="82" mass="9331">MPPRPLYMIQRPFELRDISDFANAPGHPIQFAFFPIHPCEGGTCFVSPYRPGEQLLTVLTPELALLVRSALSTRLLDLREQH</sequence>
<keyword evidence="2" id="KW-1185">Reference proteome</keyword>
<accession>A0A165YDC5</accession>
<name>A0A165YDC5_9AGAM</name>
<dbReference type="EMBL" id="KV417700">
    <property type="protein sequence ID" value="KZP09444.1"/>
    <property type="molecule type" value="Genomic_DNA"/>
</dbReference>
<organism evidence="1 2">
    <name type="scientific">Athelia psychrophila</name>
    <dbReference type="NCBI Taxonomy" id="1759441"/>
    <lineage>
        <taxon>Eukaryota</taxon>
        <taxon>Fungi</taxon>
        <taxon>Dikarya</taxon>
        <taxon>Basidiomycota</taxon>
        <taxon>Agaricomycotina</taxon>
        <taxon>Agaricomycetes</taxon>
        <taxon>Agaricomycetidae</taxon>
        <taxon>Atheliales</taxon>
        <taxon>Atheliaceae</taxon>
        <taxon>Athelia</taxon>
    </lineage>
</organism>
<protein>
    <submittedName>
        <fullName evidence="1">Uncharacterized protein</fullName>
    </submittedName>
</protein>
<dbReference type="AlphaFoldDB" id="A0A165YDC5"/>
<evidence type="ECO:0000313" key="2">
    <source>
        <dbReference type="Proteomes" id="UP000076532"/>
    </source>
</evidence>
<reference evidence="1 2" key="1">
    <citation type="journal article" date="2016" name="Mol. Biol. Evol.">
        <title>Comparative Genomics of Early-Diverging Mushroom-Forming Fungi Provides Insights into the Origins of Lignocellulose Decay Capabilities.</title>
        <authorList>
            <person name="Nagy L.G."/>
            <person name="Riley R."/>
            <person name="Tritt A."/>
            <person name="Adam C."/>
            <person name="Daum C."/>
            <person name="Floudas D."/>
            <person name="Sun H."/>
            <person name="Yadav J.S."/>
            <person name="Pangilinan J."/>
            <person name="Larsson K.H."/>
            <person name="Matsuura K."/>
            <person name="Barry K."/>
            <person name="Labutti K."/>
            <person name="Kuo R."/>
            <person name="Ohm R.A."/>
            <person name="Bhattacharya S.S."/>
            <person name="Shirouzu T."/>
            <person name="Yoshinaga Y."/>
            <person name="Martin F.M."/>
            <person name="Grigoriev I.V."/>
            <person name="Hibbett D.S."/>
        </authorList>
    </citation>
    <scope>NUCLEOTIDE SEQUENCE [LARGE SCALE GENOMIC DNA]</scope>
    <source>
        <strain evidence="1 2">CBS 109695</strain>
    </source>
</reference>
<evidence type="ECO:0000313" key="1">
    <source>
        <dbReference type="EMBL" id="KZP09444.1"/>
    </source>
</evidence>
<gene>
    <name evidence="1" type="ORF">FIBSPDRAFT_239877</name>
</gene>